<dbReference type="InterPro" id="IPR001138">
    <property type="entry name" value="Zn2Cys6_DnaBD"/>
</dbReference>
<evidence type="ECO:0000256" key="5">
    <source>
        <dbReference type="ARBA" id="ARBA00023242"/>
    </source>
</evidence>
<feature type="region of interest" description="Disordered" evidence="6">
    <location>
        <begin position="302"/>
        <end position="342"/>
    </location>
</feature>
<dbReference type="EMBL" id="CP001159">
    <property type="protein sequence ID" value="ACI64209.1"/>
    <property type="molecule type" value="Genomic_DNA"/>
</dbReference>
<reference evidence="8 9" key="2">
    <citation type="journal article" date="2008" name="Nature">
        <title>The Phaeodactylum genome reveals the evolutionary history of diatom genomes.</title>
        <authorList>
            <person name="Bowler C."/>
            <person name="Allen A.E."/>
            <person name="Badger J.H."/>
            <person name="Grimwood J."/>
            <person name="Jabbari K."/>
            <person name="Kuo A."/>
            <person name="Maheswari U."/>
            <person name="Martens C."/>
            <person name="Maumus F."/>
            <person name="Otillar R.P."/>
            <person name="Rayko E."/>
            <person name="Salamov A."/>
            <person name="Vandepoele K."/>
            <person name="Beszteri B."/>
            <person name="Gruber A."/>
            <person name="Heijde M."/>
            <person name="Katinka M."/>
            <person name="Mock T."/>
            <person name="Valentin K."/>
            <person name="Verret F."/>
            <person name="Berges J.A."/>
            <person name="Brownlee C."/>
            <person name="Cadoret J.P."/>
            <person name="Chiovitti A."/>
            <person name="Choi C.J."/>
            <person name="Coesel S."/>
            <person name="De Martino A."/>
            <person name="Detter J.C."/>
            <person name="Durkin C."/>
            <person name="Falciatore A."/>
            <person name="Fournet J."/>
            <person name="Haruta M."/>
            <person name="Huysman M.J."/>
            <person name="Jenkins B.D."/>
            <person name="Jiroutova K."/>
            <person name="Jorgensen R.E."/>
            <person name="Joubert Y."/>
            <person name="Kaplan A."/>
            <person name="Kroger N."/>
            <person name="Kroth P.G."/>
            <person name="La Roche J."/>
            <person name="Lindquist E."/>
            <person name="Lommer M."/>
            <person name="Martin-Jezequel V."/>
            <person name="Lopez P.J."/>
            <person name="Lucas S."/>
            <person name="Mangogna M."/>
            <person name="McGinnis K."/>
            <person name="Medlin L.K."/>
            <person name="Montsant A."/>
            <person name="Oudot-Le Secq M.P."/>
            <person name="Napoli C."/>
            <person name="Obornik M."/>
            <person name="Parker M.S."/>
            <person name="Petit J.L."/>
            <person name="Porcel B.M."/>
            <person name="Poulsen N."/>
            <person name="Robison M."/>
            <person name="Rychlewski L."/>
            <person name="Rynearson T.A."/>
            <person name="Schmutz J."/>
            <person name="Shapiro H."/>
            <person name="Siaut M."/>
            <person name="Stanley M."/>
            <person name="Sussman M.R."/>
            <person name="Taylor A.R."/>
            <person name="Vardi A."/>
            <person name="von Dassow P."/>
            <person name="Vyverman W."/>
            <person name="Willis A."/>
            <person name="Wyrwicz L.S."/>
            <person name="Rokhsar D.S."/>
            <person name="Weissenbach J."/>
            <person name="Armbrust E.V."/>
            <person name="Green B.R."/>
            <person name="Van de Peer Y."/>
            <person name="Grigoriev I.V."/>
        </authorList>
    </citation>
    <scope>NUCLEOTIDE SEQUENCE [LARGE SCALE GENOMIC DNA]</scope>
    <source>
        <strain evidence="8 9">CCMP1335</strain>
    </source>
</reference>
<dbReference type="HOGENOM" id="CLU_015267_0_0_1"/>
<feature type="domain" description="Zn(2)-C6 fungal-type" evidence="7">
    <location>
        <begin position="97"/>
        <end position="142"/>
    </location>
</feature>
<dbReference type="KEGG" id="tps:THAPS_25438"/>
<dbReference type="Proteomes" id="UP000001449">
    <property type="component" value="Chromosome 18"/>
</dbReference>
<comment type="subcellular location">
    <subcellularLocation>
        <location evidence="1">Nucleus</location>
    </subcellularLocation>
</comment>
<dbReference type="InParanoid" id="B5YM91"/>
<evidence type="ECO:0000256" key="6">
    <source>
        <dbReference type="SAM" id="MobiDB-lite"/>
    </source>
</evidence>
<dbReference type="PANTHER" id="PTHR47338">
    <property type="entry name" value="ZN(II)2CYS6 TRANSCRIPTION FACTOR (EUROFUNG)-RELATED"/>
    <property type="match status" value="1"/>
</dbReference>
<dbReference type="GO" id="GO:0000981">
    <property type="term" value="F:DNA-binding transcription factor activity, RNA polymerase II-specific"/>
    <property type="evidence" value="ECO:0007669"/>
    <property type="project" value="InterPro"/>
</dbReference>
<evidence type="ECO:0000259" key="7">
    <source>
        <dbReference type="PROSITE" id="PS50048"/>
    </source>
</evidence>
<protein>
    <recommendedName>
        <fullName evidence="7">Zn(2)-C6 fungal-type domain-containing protein</fullName>
    </recommendedName>
</protein>
<dbReference type="GO" id="GO:0008270">
    <property type="term" value="F:zinc ion binding"/>
    <property type="evidence" value="ECO:0007669"/>
    <property type="project" value="InterPro"/>
</dbReference>
<keyword evidence="9" id="KW-1185">Reference proteome</keyword>
<dbReference type="Pfam" id="PF00172">
    <property type="entry name" value="Zn_clus"/>
    <property type="match status" value="1"/>
</dbReference>
<feature type="compositionally biased region" description="Polar residues" evidence="6">
    <location>
        <begin position="23"/>
        <end position="60"/>
    </location>
</feature>
<accession>B5YM91</accession>
<evidence type="ECO:0000256" key="2">
    <source>
        <dbReference type="ARBA" id="ARBA00022723"/>
    </source>
</evidence>
<reference evidence="8 9" key="1">
    <citation type="journal article" date="2004" name="Science">
        <title>The genome of the diatom Thalassiosira pseudonana: ecology, evolution, and metabolism.</title>
        <authorList>
            <person name="Armbrust E.V."/>
            <person name="Berges J.A."/>
            <person name="Bowler C."/>
            <person name="Green B.R."/>
            <person name="Martinez D."/>
            <person name="Putnam N.H."/>
            <person name="Zhou S."/>
            <person name="Allen A.E."/>
            <person name="Apt K.E."/>
            <person name="Bechner M."/>
            <person name="Brzezinski M.A."/>
            <person name="Chaal B.K."/>
            <person name="Chiovitti A."/>
            <person name="Davis A.K."/>
            <person name="Demarest M.S."/>
            <person name="Detter J.C."/>
            <person name="Glavina T."/>
            <person name="Goodstein D."/>
            <person name="Hadi M.Z."/>
            <person name="Hellsten U."/>
            <person name="Hildebrand M."/>
            <person name="Jenkins B.D."/>
            <person name="Jurka J."/>
            <person name="Kapitonov V.V."/>
            <person name="Kroger N."/>
            <person name="Lau W.W."/>
            <person name="Lane T.W."/>
            <person name="Larimer F.W."/>
            <person name="Lippmeier J.C."/>
            <person name="Lucas S."/>
            <person name="Medina M."/>
            <person name="Montsant A."/>
            <person name="Obornik M."/>
            <person name="Parker M.S."/>
            <person name="Palenik B."/>
            <person name="Pazour G.J."/>
            <person name="Richardson P.M."/>
            <person name="Rynearson T.A."/>
            <person name="Saito M.A."/>
            <person name="Schwartz D.C."/>
            <person name="Thamatrakoln K."/>
            <person name="Valentin K."/>
            <person name="Vardi A."/>
            <person name="Wilkerson F.P."/>
            <person name="Rokhsar D.S."/>
        </authorList>
    </citation>
    <scope>NUCLEOTIDE SEQUENCE [LARGE SCALE GENOMIC DNA]</scope>
    <source>
        <strain evidence="8 9">CCMP1335</strain>
    </source>
</reference>
<evidence type="ECO:0000256" key="4">
    <source>
        <dbReference type="ARBA" id="ARBA00023163"/>
    </source>
</evidence>
<feature type="compositionally biased region" description="Low complexity" evidence="6">
    <location>
        <begin position="302"/>
        <end position="315"/>
    </location>
</feature>
<dbReference type="AlphaFoldDB" id="B5YM91"/>
<evidence type="ECO:0000256" key="1">
    <source>
        <dbReference type="ARBA" id="ARBA00004123"/>
    </source>
</evidence>
<name>B5YM91_THAPS</name>
<dbReference type="PROSITE" id="PS50048">
    <property type="entry name" value="ZN2_CY6_FUNGAL_2"/>
    <property type="match status" value="1"/>
</dbReference>
<dbReference type="eggNOG" id="ENOG502R87K">
    <property type="taxonomic scope" value="Eukaryota"/>
</dbReference>
<dbReference type="InterPro" id="IPR036864">
    <property type="entry name" value="Zn2-C6_fun-type_DNA-bd_sf"/>
</dbReference>
<dbReference type="SUPFAM" id="SSF57701">
    <property type="entry name" value="Zn2/Cys6 DNA-binding domain"/>
    <property type="match status" value="1"/>
</dbReference>
<dbReference type="PANTHER" id="PTHR47338:SF5">
    <property type="entry name" value="ZN(II)2CYS6 TRANSCRIPTION FACTOR (EUROFUNG)"/>
    <property type="match status" value="1"/>
</dbReference>
<dbReference type="OMA" id="PVKLRCH"/>
<evidence type="ECO:0000256" key="3">
    <source>
        <dbReference type="ARBA" id="ARBA00023015"/>
    </source>
</evidence>
<keyword evidence="4" id="KW-0804">Transcription</keyword>
<keyword evidence="2" id="KW-0479">Metal-binding</keyword>
<dbReference type="RefSeq" id="XP_002295492.1">
    <property type="nucleotide sequence ID" value="XM_002295456.1"/>
</dbReference>
<dbReference type="InterPro" id="IPR050815">
    <property type="entry name" value="TF_fung"/>
</dbReference>
<evidence type="ECO:0000313" key="8">
    <source>
        <dbReference type="EMBL" id="ACI64209.1"/>
    </source>
</evidence>
<evidence type="ECO:0000313" key="9">
    <source>
        <dbReference type="Proteomes" id="UP000001449"/>
    </source>
</evidence>
<dbReference type="PaxDb" id="35128-Thaps25438"/>
<dbReference type="GeneID" id="7450908"/>
<feature type="region of interest" description="Disordered" evidence="6">
    <location>
        <begin position="1"/>
        <end position="62"/>
    </location>
</feature>
<dbReference type="Gene3D" id="4.10.240.10">
    <property type="entry name" value="Zn(2)-C6 fungal-type DNA-binding domain"/>
    <property type="match status" value="1"/>
</dbReference>
<dbReference type="CDD" id="cd00067">
    <property type="entry name" value="GAL4"/>
    <property type="match status" value="1"/>
</dbReference>
<dbReference type="GO" id="GO:0005634">
    <property type="term" value="C:nucleus"/>
    <property type="evidence" value="ECO:0007669"/>
    <property type="project" value="UniProtKB-SubCell"/>
</dbReference>
<keyword evidence="3" id="KW-0805">Transcription regulation</keyword>
<organism evidence="8 9">
    <name type="scientific">Thalassiosira pseudonana</name>
    <name type="common">Marine diatom</name>
    <name type="synonym">Cyclotella nana</name>
    <dbReference type="NCBI Taxonomy" id="35128"/>
    <lineage>
        <taxon>Eukaryota</taxon>
        <taxon>Sar</taxon>
        <taxon>Stramenopiles</taxon>
        <taxon>Ochrophyta</taxon>
        <taxon>Bacillariophyta</taxon>
        <taxon>Coscinodiscophyceae</taxon>
        <taxon>Thalassiosirophycidae</taxon>
        <taxon>Thalassiosirales</taxon>
        <taxon>Thalassiosiraceae</taxon>
        <taxon>Thalassiosira</taxon>
    </lineage>
</organism>
<feature type="compositionally biased region" description="Polar residues" evidence="6">
    <location>
        <begin position="318"/>
        <end position="339"/>
    </location>
</feature>
<keyword evidence="5" id="KW-0539">Nucleus</keyword>
<proteinExistence type="predicted"/>
<sequence>MSTDDNNIMPEDWQNNPPPLPQDNWQNNEQTSNYDNGNSNGGQYSTHHQQQPPQEQVNRAQSSYNNQYSTSQYNSNQQQEQHYQQQQQQQQLQLCASCDRCRARKTKCDGERPCGNCVNKLKKKLKLDNVDGIDIAEFDCVYSPAKRRGPIPGKTGQSRKSSEMMYQQPQQRGGGYLGSGGGGGYPQQQHGLQGGGYNFGGGQQQQQQQQWINSNNNQGSQFSSEELKQMLSLQQQLLIQQQQMQQQQQQQGMLQQLATVTSGVGSSGIGGAGGIGGMGNTNNVQVENGALQLLQQYQQQLNSGNNTLGSSGSINMGLGSQPSPMPSSSYNQEQQQQPTKRAHRLEPVLSNANSTNLPNSVASHLPLLSLHNPDGNVLRSYYQLSVNDLLNLPPIPSDEDYCTILSQNNYNCLPSNLPTYDQSALQAARFAELALGALANNQVPLALELSNASVMCMRNCVEEPSHKSCIYDVARAYLLHGIFRSFRGDFVRYFKYRRVCMSHLSQLNNEPNVEALLAAISYHDALAYMMHNASEDALPDIDEVLPRLNDCGKNDSGCDIEAKYGISTNASSVVTNANNQMWMQGAPPVFLNNEASLVNRSLDALACAVRSCCDQANSSFEEMAKEAGVDLPAGGGSCGTSATTQAVMANENELCSRNIVLSAQTLLSQHAGTSHEKSKKHGLVMVATAMEAFLENGGGDEEGMGGFTDKQIKNLLAVCNTIVKNPLLLFAPGPTYHMVSNVAILLCHLLNGIHANCGGSSGNAKSGMEEVLFDEVLDAFMAIRKLLNLHRKNLPVKLRCHGIPRPKLGPFKKSDPETPFIDLGDTLMCVCRGCQGFVLMGCSPCVAAERSASSARMHANQSEDDDDEFERELGQLDDFNLDDDALLSLLSRIVQN</sequence>
<gene>
    <name evidence="8" type="ORF">THAPS_25438</name>
</gene>